<proteinExistence type="predicted"/>
<sequence>MGLFRMNFPKAAVTPEEPQLEILIPNPLAKATDLALTPALLPKGEESRIKVPLLWELPCTHKSSQTSFDFFSPPFLVCPKGFKPPSLGDFKRFDSPKLGG</sequence>
<protein>
    <submittedName>
        <fullName evidence="1">Uncharacterized protein</fullName>
    </submittedName>
</protein>
<dbReference type="EMBL" id="PVWK01000011">
    <property type="protein sequence ID" value="PSB34915.1"/>
    <property type="molecule type" value="Genomic_DNA"/>
</dbReference>
<evidence type="ECO:0000313" key="1">
    <source>
        <dbReference type="EMBL" id="PSB34915.1"/>
    </source>
</evidence>
<accession>A0A2T1EQC1</accession>
<reference evidence="2" key="1">
    <citation type="submission" date="2018-02" db="EMBL/GenBank/DDBJ databases">
        <authorList>
            <person name="Moore K."/>
            <person name="Momper L."/>
        </authorList>
    </citation>
    <scope>NUCLEOTIDE SEQUENCE [LARGE SCALE GENOMIC DNA]</scope>
    <source>
        <strain evidence="2">ULC18</strain>
    </source>
</reference>
<gene>
    <name evidence="1" type="ORF">C7B82_01730</name>
</gene>
<dbReference type="AlphaFoldDB" id="A0A2T1EQC1"/>
<name>A0A2T1EQC1_9CYAN</name>
<comment type="caution">
    <text evidence="1">The sequence shown here is derived from an EMBL/GenBank/DDBJ whole genome shotgun (WGS) entry which is preliminary data.</text>
</comment>
<dbReference type="Proteomes" id="UP000239576">
    <property type="component" value="Unassembled WGS sequence"/>
</dbReference>
<reference evidence="1 2" key="2">
    <citation type="submission" date="2018-03" db="EMBL/GenBank/DDBJ databases">
        <title>The ancient ancestry and fast evolution of plastids.</title>
        <authorList>
            <person name="Moore K.R."/>
            <person name="Magnabosco C."/>
            <person name="Momper L."/>
            <person name="Gold D.A."/>
            <person name="Bosak T."/>
            <person name="Fournier G.P."/>
        </authorList>
    </citation>
    <scope>NUCLEOTIDE SEQUENCE [LARGE SCALE GENOMIC DNA]</scope>
    <source>
        <strain evidence="1 2">ULC18</strain>
    </source>
</reference>
<organism evidence="1 2">
    <name type="scientific">Stenomitos frigidus ULC18</name>
    <dbReference type="NCBI Taxonomy" id="2107698"/>
    <lineage>
        <taxon>Bacteria</taxon>
        <taxon>Bacillati</taxon>
        <taxon>Cyanobacteriota</taxon>
        <taxon>Cyanophyceae</taxon>
        <taxon>Leptolyngbyales</taxon>
        <taxon>Leptolyngbyaceae</taxon>
        <taxon>Stenomitos</taxon>
    </lineage>
</organism>
<evidence type="ECO:0000313" key="2">
    <source>
        <dbReference type="Proteomes" id="UP000239576"/>
    </source>
</evidence>
<keyword evidence="2" id="KW-1185">Reference proteome</keyword>